<feature type="domain" description="FAD-binding" evidence="1">
    <location>
        <begin position="2"/>
        <end position="333"/>
    </location>
</feature>
<protein>
    <submittedName>
        <fullName evidence="2">NAD(P)/FAD-dependent oxidoreductase</fullName>
    </submittedName>
</protein>
<accession>A0ABT2CZN0</accession>
<dbReference type="PANTHER" id="PTHR42685">
    <property type="entry name" value="GERANYLGERANYL DIPHOSPHATE REDUCTASE"/>
    <property type="match status" value="1"/>
</dbReference>
<keyword evidence="3" id="KW-1185">Reference proteome</keyword>
<name>A0ABT2CZN0_9BURK</name>
<dbReference type="SUPFAM" id="SSF51905">
    <property type="entry name" value="FAD/NAD(P)-binding domain"/>
    <property type="match status" value="1"/>
</dbReference>
<gene>
    <name evidence="2" type="ORF">NX778_15130</name>
</gene>
<sequence>MFDVVIVGARCAGAGLALLLARRGMRVALLDRDEFPSDTLSGHYLHQSAVARLAGWGLRAGLDQLGCPALPSMLLDLDGVELAGSALPVNGEHLAYCPRRYAFDAWLLEEARAAGAEIHTGVRVDGLLYEDERVAGVAARSRAGTRMEWPARLVVGADGMQSTVARLAGARMADLRPSYACAYYAYWEGLDLGRAELYLRGDGVRRFAVAVPTNDGATTVCVAWPAEEHERLRGDLDGAYHAALRALPLGDKLDGARRLDRLQGCIKNPNFVRQSAGPGWALVGDAGYHKDPITAQGMADALRDAELLADAIALADGSALDPASSTYEAARNRMLGPLFDYTCALAQLRSPPPEMRALAQAMQHQPQALARFFGIMAGSFELPAFFDPAHVAAIMDGSLETAGAP</sequence>
<dbReference type="Gene3D" id="3.50.50.60">
    <property type="entry name" value="FAD/NAD(P)-binding domain"/>
    <property type="match status" value="1"/>
</dbReference>
<dbReference type="PANTHER" id="PTHR42685:SF22">
    <property type="entry name" value="CONDITIONED MEDIUM FACTOR RECEPTOR 1"/>
    <property type="match status" value="1"/>
</dbReference>
<dbReference type="Pfam" id="PF01494">
    <property type="entry name" value="FAD_binding_3"/>
    <property type="match status" value="1"/>
</dbReference>
<comment type="caution">
    <text evidence="2">The sequence shown here is derived from an EMBL/GenBank/DDBJ whole genome shotgun (WGS) entry which is preliminary data.</text>
</comment>
<dbReference type="InterPro" id="IPR050407">
    <property type="entry name" value="Geranylgeranyl_reductase"/>
</dbReference>
<dbReference type="RefSeq" id="WP_258812594.1">
    <property type="nucleotide sequence ID" value="NZ_JANUGU010000005.1"/>
</dbReference>
<evidence type="ECO:0000259" key="1">
    <source>
        <dbReference type="Pfam" id="PF01494"/>
    </source>
</evidence>
<dbReference type="InterPro" id="IPR036188">
    <property type="entry name" value="FAD/NAD-bd_sf"/>
</dbReference>
<dbReference type="PRINTS" id="PR00420">
    <property type="entry name" value="RNGMNOXGNASE"/>
</dbReference>
<dbReference type="EMBL" id="JANUGU010000005">
    <property type="protein sequence ID" value="MCS0659402.1"/>
    <property type="molecule type" value="Genomic_DNA"/>
</dbReference>
<dbReference type="InterPro" id="IPR002938">
    <property type="entry name" value="FAD-bd"/>
</dbReference>
<evidence type="ECO:0000313" key="2">
    <source>
        <dbReference type="EMBL" id="MCS0659402.1"/>
    </source>
</evidence>
<dbReference type="Proteomes" id="UP001204621">
    <property type="component" value="Unassembled WGS sequence"/>
</dbReference>
<proteinExistence type="predicted"/>
<evidence type="ECO:0000313" key="3">
    <source>
        <dbReference type="Proteomes" id="UP001204621"/>
    </source>
</evidence>
<organism evidence="2 3">
    <name type="scientific">Massilia terrae</name>
    <dbReference type="NCBI Taxonomy" id="1811224"/>
    <lineage>
        <taxon>Bacteria</taxon>
        <taxon>Pseudomonadati</taxon>
        <taxon>Pseudomonadota</taxon>
        <taxon>Betaproteobacteria</taxon>
        <taxon>Burkholderiales</taxon>
        <taxon>Oxalobacteraceae</taxon>
        <taxon>Telluria group</taxon>
        <taxon>Massilia</taxon>
    </lineage>
</organism>
<reference evidence="2 3" key="1">
    <citation type="submission" date="2022-08" db="EMBL/GenBank/DDBJ databases">
        <title>Reclassification of Massilia species as members of the genera Telluria, Duganella, Pseudoduganella, Mokoshia gen. nov. and Zemynaea gen. nov. using orthogonal and non-orthogonal genome-based approaches.</title>
        <authorList>
            <person name="Bowman J.P."/>
        </authorList>
    </citation>
    <scope>NUCLEOTIDE SEQUENCE [LARGE SCALE GENOMIC DNA]</scope>
    <source>
        <strain evidence="2 3">JCM 31606</strain>
    </source>
</reference>